<feature type="domain" description="Multidrug resistance protein MdtA-like beta-barrel" evidence="4">
    <location>
        <begin position="229"/>
        <end position="319"/>
    </location>
</feature>
<dbReference type="PANTHER" id="PTHR30158">
    <property type="entry name" value="ACRA/E-RELATED COMPONENT OF DRUG EFFLUX TRANSPORTER"/>
    <property type="match status" value="1"/>
</dbReference>
<accession>A0A4R6QI12</accession>
<evidence type="ECO:0000256" key="2">
    <source>
        <dbReference type="SAM" id="MobiDB-lite"/>
    </source>
</evidence>
<evidence type="ECO:0000256" key="1">
    <source>
        <dbReference type="ARBA" id="ARBA00009477"/>
    </source>
</evidence>
<dbReference type="GO" id="GO:0046677">
    <property type="term" value="P:response to antibiotic"/>
    <property type="evidence" value="ECO:0007669"/>
    <property type="project" value="TreeGrafter"/>
</dbReference>
<reference evidence="5 6" key="1">
    <citation type="submission" date="2019-03" db="EMBL/GenBank/DDBJ databases">
        <title>Genomic Encyclopedia of Type Strains, Phase IV (KMG-IV): sequencing the most valuable type-strain genomes for metagenomic binning, comparative biology and taxonomic classification.</title>
        <authorList>
            <person name="Goeker M."/>
        </authorList>
    </citation>
    <scope>NUCLEOTIDE SEQUENCE [LARGE SCALE GENOMIC DNA]</scope>
    <source>
        <strain evidence="5 6">DSM 16998</strain>
    </source>
</reference>
<feature type="domain" description="Multidrug resistance protein MdtA-like barrel-sandwich hybrid" evidence="3">
    <location>
        <begin position="83"/>
        <end position="216"/>
    </location>
</feature>
<dbReference type="GO" id="GO:0005886">
    <property type="term" value="C:plasma membrane"/>
    <property type="evidence" value="ECO:0007669"/>
    <property type="project" value="TreeGrafter"/>
</dbReference>
<evidence type="ECO:0000259" key="4">
    <source>
        <dbReference type="Pfam" id="PF25944"/>
    </source>
</evidence>
<sequence length="424" mass="43982">MSRTKVAAGLVILAVAAGGVYWWKNPAAKPAEGAAAAGPAASGASGASGAAGRGGVQTVGVVAALRQDVPVRVEASGTVVSLNTVDIRPQVSSIVREVLVKDGQMLNKGQPLFRFDDRGDRANLDKARAQIARDRATLADLDRQYKRALDLRAQSFIAQSAVDTVQSQLEAQRALLQSDEAALQSTQVSLGYNEIRSPLDGRAGAVNVFVGSLVQPSGTVLVSIAQINPIGVTFTLPETQLGALLQAVNLGKSGKDKAPLEAQIVLTGSAGRGTDTPIKGKVSFVDNSVDASSGSIRVKAEFDNSAGQLWPGQYVRLRLILRTIPDAVVVPQAAIILRGTERSIYVVGEDKTARLVPVQIRYPFGEMAVVEGIAAGDKVVLEGKQNLRPGATVRDVPATLDAGGGRRGTKGADAASTPASGASK</sequence>
<dbReference type="GO" id="GO:0022857">
    <property type="term" value="F:transmembrane transporter activity"/>
    <property type="evidence" value="ECO:0007669"/>
    <property type="project" value="InterPro"/>
</dbReference>
<dbReference type="OrthoDB" id="9783047at2"/>
<proteinExistence type="inferred from homology"/>
<evidence type="ECO:0000313" key="6">
    <source>
        <dbReference type="Proteomes" id="UP000295361"/>
    </source>
</evidence>
<dbReference type="InterPro" id="IPR058626">
    <property type="entry name" value="MdtA-like_b-barrel"/>
</dbReference>
<protein>
    <submittedName>
        <fullName evidence="5">RND family efflux transporter MFP subunit</fullName>
    </submittedName>
</protein>
<comment type="caution">
    <text evidence="5">The sequence shown here is derived from an EMBL/GenBank/DDBJ whole genome shotgun (WGS) entry which is preliminary data.</text>
</comment>
<dbReference type="Gene3D" id="2.40.50.100">
    <property type="match status" value="1"/>
</dbReference>
<dbReference type="InterPro" id="IPR006143">
    <property type="entry name" value="RND_pump_MFP"/>
</dbReference>
<dbReference type="Pfam" id="PF25944">
    <property type="entry name" value="Beta-barrel_RND"/>
    <property type="match status" value="1"/>
</dbReference>
<dbReference type="EMBL" id="SNXS01000007">
    <property type="protein sequence ID" value="TDP62440.1"/>
    <property type="molecule type" value="Genomic_DNA"/>
</dbReference>
<dbReference type="NCBIfam" id="TIGR01730">
    <property type="entry name" value="RND_mfp"/>
    <property type="match status" value="1"/>
</dbReference>
<dbReference type="Pfam" id="PF25917">
    <property type="entry name" value="BSH_RND"/>
    <property type="match status" value="1"/>
</dbReference>
<dbReference type="Gene3D" id="1.10.287.470">
    <property type="entry name" value="Helix hairpin bin"/>
    <property type="match status" value="1"/>
</dbReference>
<dbReference type="InParanoid" id="A0A4R6QI12"/>
<organism evidence="5 6">
    <name type="scientific">Roseateles toxinivorans</name>
    <dbReference type="NCBI Taxonomy" id="270368"/>
    <lineage>
        <taxon>Bacteria</taxon>
        <taxon>Pseudomonadati</taxon>
        <taxon>Pseudomonadota</taxon>
        <taxon>Betaproteobacteria</taxon>
        <taxon>Burkholderiales</taxon>
        <taxon>Sphaerotilaceae</taxon>
        <taxon>Roseateles</taxon>
    </lineage>
</organism>
<name>A0A4R6QI12_9BURK</name>
<dbReference type="Gene3D" id="2.40.420.20">
    <property type="match status" value="1"/>
</dbReference>
<dbReference type="Gene3D" id="2.40.30.170">
    <property type="match status" value="1"/>
</dbReference>
<gene>
    <name evidence="5" type="ORF">DES47_10718</name>
</gene>
<dbReference type="SUPFAM" id="SSF111369">
    <property type="entry name" value="HlyD-like secretion proteins"/>
    <property type="match status" value="1"/>
</dbReference>
<keyword evidence="6" id="KW-1185">Reference proteome</keyword>
<comment type="similarity">
    <text evidence="1">Belongs to the membrane fusion protein (MFP) (TC 8.A.1) family.</text>
</comment>
<evidence type="ECO:0000313" key="5">
    <source>
        <dbReference type="EMBL" id="TDP62440.1"/>
    </source>
</evidence>
<dbReference type="InterPro" id="IPR058625">
    <property type="entry name" value="MdtA-like_BSH"/>
</dbReference>
<evidence type="ECO:0000259" key="3">
    <source>
        <dbReference type="Pfam" id="PF25917"/>
    </source>
</evidence>
<dbReference type="GO" id="GO:0030313">
    <property type="term" value="C:cell envelope"/>
    <property type="evidence" value="ECO:0007669"/>
    <property type="project" value="UniProtKB-SubCell"/>
</dbReference>
<dbReference type="AlphaFoldDB" id="A0A4R6QI12"/>
<dbReference type="Proteomes" id="UP000295361">
    <property type="component" value="Unassembled WGS sequence"/>
</dbReference>
<dbReference type="RefSeq" id="WP_133702915.1">
    <property type="nucleotide sequence ID" value="NZ_SNXS01000007.1"/>
</dbReference>
<feature type="region of interest" description="Disordered" evidence="2">
    <location>
        <begin position="392"/>
        <end position="424"/>
    </location>
</feature>